<accession>A0A183TXA3</accession>
<reference evidence="1 2" key="2">
    <citation type="submission" date="2018-11" db="EMBL/GenBank/DDBJ databases">
        <authorList>
            <consortium name="Pathogen Informatics"/>
        </authorList>
    </citation>
    <scope>NUCLEOTIDE SEQUENCE [LARGE SCALE GENOMIC DNA]</scope>
</reference>
<gene>
    <name evidence="1" type="ORF">TCNE_LOCUS873</name>
</gene>
<sequence length="241" mass="27462">MDGLSSAFFSSPYTHCPVFSQRLNKSICTMHLTVLKRPLVKFSDVHGGYLEGATLTFKVEYEPELEVTSQDWVAIIPAGSNDLRQFVSFQIAPMHNENCHRLFEIDRNGNESNSPKRPHTHSICFDPQFSPVRQAEQPIIVPVDFYFQIIFIMARVAQTVSVDHLGPPSKGTFASGSLGPSSFPFYSIQNMLKCVGRYETAFNWVNKRETRGGVRWIVVWPKRISLRFVKFIIFIIALPKM</sequence>
<name>A0A183TXA3_TOXCA</name>
<organism evidence="2 3">
    <name type="scientific">Toxocara canis</name>
    <name type="common">Canine roundworm</name>
    <dbReference type="NCBI Taxonomy" id="6265"/>
    <lineage>
        <taxon>Eukaryota</taxon>
        <taxon>Metazoa</taxon>
        <taxon>Ecdysozoa</taxon>
        <taxon>Nematoda</taxon>
        <taxon>Chromadorea</taxon>
        <taxon>Rhabditida</taxon>
        <taxon>Spirurina</taxon>
        <taxon>Ascaridomorpha</taxon>
        <taxon>Ascaridoidea</taxon>
        <taxon>Toxocaridae</taxon>
        <taxon>Toxocara</taxon>
    </lineage>
</organism>
<dbReference type="Proteomes" id="UP000050794">
    <property type="component" value="Unassembled WGS sequence"/>
</dbReference>
<dbReference type="Gene3D" id="2.60.40.2840">
    <property type="match status" value="1"/>
</dbReference>
<dbReference type="EMBL" id="UYWY01000509">
    <property type="protein sequence ID" value="VDM25006.1"/>
    <property type="molecule type" value="Genomic_DNA"/>
</dbReference>
<evidence type="ECO:0000313" key="2">
    <source>
        <dbReference type="Proteomes" id="UP000050794"/>
    </source>
</evidence>
<proteinExistence type="predicted"/>
<dbReference type="AlphaFoldDB" id="A0A183TXA3"/>
<evidence type="ECO:0000313" key="1">
    <source>
        <dbReference type="EMBL" id="VDM25006.1"/>
    </source>
</evidence>
<evidence type="ECO:0000313" key="3">
    <source>
        <dbReference type="WBParaSite" id="TCNE_0000087201-mRNA-1"/>
    </source>
</evidence>
<protein>
    <submittedName>
        <fullName evidence="3">CUB domain-containing protein</fullName>
    </submittedName>
</protein>
<dbReference type="WBParaSite" id="TCNE_0000087201-mRNA-1">
    <property type="protein sequence ID" value="TCNE_0000087201-mRNA-1"/>
    <property type="gene ID" value="TCNE_0000087201"/>
</dbReference>
<keyword evidence="2" id="KW-1185">Reference proteome</keyword>
<reference evidence="3" key="1">
    <citation type="submission" date="2016-06" db="UniProtKB">
        <authorList>
            <consortium name="WormBaseParasite"/>
        </authorList>
    </citation>
    <scope>IDENTIFICATION</scope>
</reference>